<dbReference type="SUPFAM" id="SSF116726">
    <property type="entry name" value="TrkA C-terminal domain-like"/>
    <property type="match status" value="1"/>
</dbReference>
<reference evidence="4" key="1">
    <citation type="submission" date="2021-02" db="EMBL/GenBank/DDBJ databases">
        <title>Infant gut strain persistence is associated with maternal origin, phylogeny, and functional potential including surface adhesion and iron acquisition.</title>
        <authorList>
            <person name="Lou Y.C."/>
        </authorList>
    </citation>
    <scope>NUCLEOTIDE SEQUENCE</scope>
    <source>
        <strain evidence="4">L1_008_092G1_dasL1_008_092G1_concoct_16</strain>
    </source>
</reference>
<dbReference type="Pfam" id="PF02254">
    <property type="entry name" value="TrkA_N"/>
    <property type="match status" value="1"/>
</dbReference>
<feature type="region of interest" description="Disordered" evidence="1">
    <location>
        <begin position="217"/>
        <end position="272"/>
    </location>
</feature>
<dbReference type="SUPFAM" id="SSF51735">
    <property type="entry name" value="NAD(P)-binding Rossmann-fold domains"/>
    <property type="match status" value="1"/>
</dbReference>
<evidence type="ECO:0000256" key="1">
    <source>
        <dbReference type="SAM" id="MobiDB-lite"/>
    </source>
</evidence>
<dbReference type="PANTHER" id="PTHR43833:SF8">
    <property type="entry name" value="TRK SYSTEM POTASSIUM UPTAKE PROTEIN TRKA"/>
    <property type="match status" value="1"/>
</dbReference>
<dbReference type="InterPro" id="IPR036721">
    <property type="entry name" value="RCK_C_sf"/>
</dbReference>
<dbReference type="Proteomes" id="UP000739069">
    <property type="component" value="Unassembled WGS sequence"/>
</dbReference>
<dbReference type="PROSITE" id="PS51201">
    <property type="entry name" value="RCK_N"/>
    <property type="match status" value="1"/>
</dbReference>
<dbReference type="PROSITE" id="PS51202">
    <property type="entry name" value="RCK_C"/>
    <property type="match status" value="1"/>
</dbReference>
<dbReference type="AlphaFoldDB" id="A0A943T8N8"/>
<dbReference type="GO" id="GO:0008324">
    <property type="term" value="F:monoatomic cation transmembrane transporter activity"/>
    <property type="evidence" value="ECO:0007669"/>
    <property type="project" value="InterPro"/>
</dbReference>
<dbReference type="InterPro" id="IPR003148">
    <property type="entry name" value="RCK_N"/>
</dbReference>
<evidence type="ECO:0000313" key="5">
    <source>
        <dbReference type="Proteomes" id="UP000739069"/>
    </source>
</evidence>
<dbReference type="PANTHER" id="PTHR43833">
    <property type="entry name" value="POTASSIUM CHANNEL PROTEIN 2-RELATED-RELATED"/>
    <property type="match status" value="1"/>
</dbReference>
<name>A0A943T8N8_9MICC</name>
<protein>
    <submittedName>
        <fullName evidence="4">TrkA family potassium uptake protein</fullName>
    </submittedName>
</protein>
<organism evidence="4 5">
    <name type="scientific">Rothia mucilaginosa</name>
    <dbReference type="NCBI Taxonomy" id="43675"/>
    <lineage>
        <taxon>Bacteria</taxon>
        <taxon>Bacillati</taxon>
        <taxon>Actinomycetota</taxon>
        <taxon>Actinomycetes</taxon>
        <taxon>Micrococcales</taxon>
        <taxon>Micrococcaceae</taxon>
        <taxon>Rothia</taxon>
    </lineage>
</organism>
<gene>
    <name evidence="4" type="ORF">KH265_02375</name>
</gene>
<dbReference type="InterPro" id="IPR050721">
    <property type="entry name" value="Trk_Ktr_HKT_K-transport"/>
</dbReference>
<proteinExistence type="predicted"/>
<dbReference type="InterPro" id="IPR006037">
    <property type="entry name" value="RCK_C"/>
</dbReference>
<dbReference type="Gene3D" id="3.30.70.1450">
    <property type="entry name" value="Regulator of K+ conductance, C-terminal domain"/>
    <property type="match status" value="1"/>
</dbReference>
<dbReference type="InterPro" id="IPR036291">
    <property type="entry name" value="NAD(P)-bd_dom_sf"/>
</dbReference>
<feature type="domain" description="RCK N-terminal" evidence="2">
    <location>
        <begin position="1"/>
        <end position="119"/>
    </location>
</feature>
<evidence type="ECO:0000313" key="4">
    <source>
        <dbReference type="EMBL" id="MBS6634501.1"/>
    </source>
</evidence>
<dbReference type="EMBL" id="JAGZXI010000002">
    <property type="protein sequence ID" value="MBS6634501.1"/>
    <property type="molecule type" value="Genomic_DNA"/>
</dbReference>
<evidence type="ECO:0000259" key="3">
    <source>
        <dbReference type="PROSITE" id="PS51202"/>
    </source>
</evidence>
<dbReference type="RefSeq" id="WP_303952111.1">
    <property type="nucleotide sequence ID" value="NZ_JAGZXI010000002.1"/>
</dbReference>
<comment type="caution">
    <text evidence="4">The sequence shown here is derived from an EMBL/GenBank/DDBJ whole genome shotgun (WGS) entry which is preliminary data.</text>
</comment>
<accession>A0A943T8N8</accession>
<evidence type="ECO:0000259" key="2">
    <source>
        <dbReference type="PROSITE" id="PS51201"/>
    </source>
</evidence>
<dbReference type="GO" id="GO:0006813">
    <property type="term" value="P:potassium ion transport"/>
    <property type="evidence" value="ECO:0007669"/>
    <property type="project" value="InterPro"/>
</dbReference>
<feature type="domain" description="RCK C-terminal" evidence="3">
    <location>
        <begin position="136"/>
        <end position="217"/>
    </location>
</feature>
<sequence length="272" mass="30179">MPHFVIMGAGRVGVMLARTLEASGHTVAVIDQDERAFQPLRKGFSGRLVTGVGFDQETLKRAGITEAYAFAAVSSGDNSNIIAARVARELFKVKNVVARVYDPNRAEFFQRMGIPTVASVRWSTDQVLRRLLPEQALKGDFREPSGRLMLTEIPLDDGWAGHALVDIERAAGVRIAYITRFGEGMLPRPDSAYQQGDSVHIMMRTDDVADVTRILSRPPRTEDDEVEYRADASMDWLRSTPSTRAPRESGAPSSLPSPRQLFGRPRQTPKEK</sequence>
<dbReference type="Gene3D" id="3.40.50.720">
    <property type="entry name" value="NAD(P)-binding Rossmann-like Domain"/>
    <property type="match status" value="1"/>
</dbReference>